<dbReference type="AlphaFoldDB" id="A0A7J7HBJ6"/>
<dbReference type="Proteomes" id="UP000593564">
    <property type="component" value="Unassembled WGS sequence"/>
</dbReference>
<organism evidence="5 6">
    <name type="scientific">Camellia sinensis</name>
    <name type="common">Tea plant</name>
    <name type="synonym">Thea sinensis</name>
    <dbReference type="NCBI Taxonomy" id="4442"/>
    <lineage>
        <taxon>Eukaryota</taxon>
        <taxon>Viridiplantae</taxon>
        <taxon>Streptophyta</taxon>
        <taxon>Embryophyta</taxon>
        <taxon>Tracheophyta</taxon>
        <taxon>Spermatophyta</taxon>
        <taxon>Magnoliopsida</taxon>
        <taxon>eudicotyledons</taxon>
        <taxon>Gunneridae</taxon>
        <taxon>Pentapetalae</taxon>
        <taxon>asterids</taxon>
        <taxon>Ericales</taxon>
        <taxon>Theaceae</taxon>
        <taxon>Camellia</taxon>
    </lineage>
</organism>
<feature type="non-terminal residue" evidence="5">
    <location>
        <position position="1"/>
    </location>
</feature>
<dbReference type="Gene3D" id="3.30.499.10">
    <property type="entry name" value="Aconitase, domain 3"/>
    <property type="match status" value="3"/>
</dbReference>
<dbReference type="InterPro" id="IPR015931">
    <property type="entry name" value="Acnase/IPM_dHydase_lsu_aba_1/3"/>
</dbReference>
<dbReference type="GO" id="GO:0046872">
    <property type="term" value="F:metal ion binding"/>
    <property type="evidence" value="ECO:0007669"/>
    <property type="project" value="UniProtKB-KW"/>
</dbReference>
<sequence length="568" mass="62342">ALRRASRTKFLSSSPSLSTAVASCSSTRAHSSPSITNQCQSFSFSSTFRSVPRWSHGVDWKSPATLTSSKGSPTWLIFAILLFICMCSASEHAFKGILTGLPKSGRGELGKFYSLPALNDPRIDNYLELVLELMCWADLFLVGWVRKPSVAVQFLGWSLERVLGRSSEGCILCLVARASDCVQMLLESAIHNCDNFQVTKEDVEKIIDWKNTSLKQVEIPFKPAHVLLQDFTGVPAVVELACLCDTMNKLGNDSNKINPLVPVDLVIDHSVQVDVARSENVLQANMELEFQRNKERFASLKWGSNAFQNMLVVPPGSGIVHQPMSMVLPGVVGFELSEKLCNGVTTTDLVLTMTQMLRKHGGVGKFVGFYGEGVGKIPLAGRATIANMSPEYGATMGFFPVDHVTLQYLKLTGRSEKTMGTFQHSCVFVAMIEAYLRANNMFVDYNEARLFPQQERAYSSYLHLDLADVKPCISGPKSVVIAAITSCTNTSNRSVMLGAGLGAKKACELGLQVKLWIKTGLAPGSGVVTKYLLQRKWYCCRFVLSVRDLYIVAAATLSGNRNFEGRIP</sequence>
<dbReference type="PANTHER" id="PTHR11670">
    <property type="entry name" value="ACONITASE/IRON-RESPONSIVE ELEMENT FAMILY MEMBER"/>
    <property type="match status" value="1"/>
</dbReference>
<keyword evidence="2" id="KW-0408">Iron</keyword>
<reference evidence="6" key="1">
    <citation type="journal article" date="2020" name="Nat. Commun.">
        <title>Genome assembly of wild tea tree DASZ reveals pedigree and selection history of tea varieties.</title>
        <authorList>
            <person name="Zhang W."/>
            <person name="Zhang Y."/>
            <person name="Qiu H."/>
            <person name="Guo Y."/>
            <person name="Wan H."/>
            <person name="Zhang X."/>
            <person name="Scossa F."/>
            <person name="Alseekh S."/>
            <person name="Zhang Q."/>
            <person name="Wang P."/>
            <person name="Xu L."/>
            <person name="Schmidt M.H."/>
            <person name="Jia X."/>
            <person name="Li D."/>
            <person name="Zhu A."/>
            <person name="Guo F."/>
            <person name="Chen W."/>
            <person name="Ni D."/>
            <person name="Usadel B."/>
            <person name="Fernie A.R."/>
            <person name="Wen W."/>
        </authorList>
    </citation>
    <scope>NUCLEOTIDE SEQUENCE [LARGE SCALE GENOMIC DNA]</scope>
    <source>
        <strain evidence="6">cv. G240</strain>
    </source>
</reference>
<proteinExistence type="predicted"/>
<evidence type="ECO:0000256" key="2">
    <source>
        <dbReference type="ARBA" id="ARBA00023004"/>
    </source>
</evidence>
<accession>A0A7J7HBJ6</accession>
<evidence type="ECO:0000256" key="1">
    <source>
        <dbReference type="ARBA" id="ARBA00022723"/>
    </source>
</evidence>
<dbReference type="SUPFAM" id="SSF53732">
    <property type="entry name" value="Aconitase iron-sulfur domain"/>
    <property type="match status" value="1"/>
</dbReference>
<feature type="domain" description="Aconitase/3-isopropylmalate dehydratase large subunit alpha/beta/alpha" evidence="4">
    <location>
        <begin position="322"/>
        <end position="478"/>
    </location>
</feature>
<dbReference type="PROSITE" id="PS00450">
    <property type="entry name" value="ACONITASE_1"/>
    <property type="match status" value="1"/>
</dbReference>
<keyword evidence="3" id="KW-0411">Iron-sulfur</keyword>
<keyword evidence="1" id="KW-0479">Metal-binding</keyword>
<dbReference type="InterPro" id="IPR018136">
    <property type="entry name" value="Aconitase_4Fe-4S_BS"/>
</dbReference>
<dbReference type="InterPro" id="IPR001030">
    <property type="entry name" value="Acoase/IPM_deHydtase_lsu_aba"/>
</dbReference>
<keyword evidence="6" id="KW-1185">Reference proteome</keyword>
<evidence type="ECO:0000256" key="3">
    <source>
        <dbReference type="ARBA" id="ARBA00023014"/>
    </source>
</evidence>
<dbReference type="GO" id="GO:0051536">
    <property type="term" value="F:iron-sulfur cluster binding"/>
    <property type="evidence" value="ECO:0007669"/>
    <property type="project" value="UniProtKB-KW"/>
</dbReference>
<dbReference type="InterPro" id="IPR036008">
    <property type="entry name" value="Aconitase_4Fe-4S_dom"/>
</dbReference>
<protein>
    <recommendedName>
        <fullName evidence="4">Aconitase/3-isopropylmalate dehydratase large subunit alpha/beta/alpha domain-containing protein</fullName>
    </recommendedName>
</protein>
<dbReference type="InterPro" id="IPR006249">
    <property type="entry name" value="Aconitase/IRP2"/>
</dbReference>
<gene>
    <name evidence="5" type="ORF">HYC85_011988</name>
</gene>
<evidence type="ECO:0000313" key="5">
    <source>
        <dbReference type="EMBL" id="KAF5949995.1"/>
    </source>
</evidence>
<dbReference type="EMBL" id="JACBKZ010000005">
    <property type="protein sequence ID" value="KAF5949995.1"/>
    <property type="molecule type" value="Genomic_DNA"/>
</dbReference>
<name>A0A7J7HBJ6_CAMSI</name>
<comment type="caution">
    <text evidence="5">The sequence shown here is derived from an EMBL/GenBank/DDBJ whole genome shotgun (WGS) entry which is preliminary data.</text>
</comment>
<reference evidence="5 6" key="2">
    <citation type="submission" date="2020-07" db="EMBL/GenBank/DDBJ databases">
        <title>Genome assembly of wild tea tree DASZ reveals pedigree and selection history of tea varieties.</title>
        <authorList>
            <person name="Zhang W."/>
        </authorList>
    </citation>
    <scope>NUCLEOTIDE SEQUENCE [LARGE SCALE GENOMIC DNA]</scope>
    <source>
        <strain evidence="6">cv. G240</strain>
        <tissue evidence="5">Leaf</tissue>
    </source>
</reference>
<dbReference type="Pfam" id="PF00330">
    <property type="entry name" value="Aconitase"/>
    <property type="match status" value="1"/>
</dbReference>
<evidence type="ECO:0000313" key="6">
    <source>
        <dbReference type="Proteomes" id="UP000593564"/>
    </source>
</evidence>
<evidence type="ECO:0000259" key="4">
    <source>
        <dbReference type="Pfam" id="PF00330"/>
    </source>
</evidence>